<evidence type="ECO:0000313" key="3">
    <source>
        <dbReference type="Proteomes" id="UP000276133"/>
    </source>
</evidence>
<proteinExistence type="predicted"/>
<dbReference type="Proteomes" id="UP000276133">
    <property type="component" value="Unassembled WGS sequence"/>
</dbReference>
<comment type="caution">
    <text evidence="2">The sequence shown here is derived from an EMBL/GenBank/DDBJ whole genome shotgun (WGS) entry which is preliminary data.</text>
</comment>
<accession>A0A3M7PFJ0</accession>
<keyword evidence="1" id="KW-0812">Transmembrane</keyword>
<dbReference type="AlphaFoldDB" id="A0A3M7PFJ0"/>
<organism evidence="2 3">
    <name type="scientific">Brachionus plicatilis</name>
    <name type="common">Marine rotifer</name>
    <name type="synonym">Brachionus muelleri</name>
    <dbReference type="NCBI Taxonomy" id="10195"/>
    <lineage>
        <taxon>Eukaryota</taxon>
        <taxon>Metazoa</taxon>
        <taxon>Spiralia</taxon>
        <taxon>Gnathifera</taxon>
        <taxon>Rotifera</taxon>
        <taxon>Eurotatoria</taxon>
        <taxon>Monogononta</taxon>
        <taxon>Pseudotrocha</taxon>
        <taxon>Ploima</taxon>
        <taxon>Brachionidae</taxon>
        <taxon>Brachionus</taxon>
    </lineage>
</organism>
<keyword evidence="1" id="KW-0472">Membrane</keyword>
<protein>
    <submittedName>
        <fullName evidence="2">Uncharacterized protein</fullName>
    </submittedName>
</protein>
<reference evidence="2 3" key="1">
    <citation type="journal article" date="2018" name="Sci. Rep.">
        <title>Genomic signatures of local adaptation to the degree of environmental predictability in rotifers.</title>
        <authorList>
            <person name="Franch-Gras L."/>
            <person name="Hahn C."/>
            <person name="Garcia-Roger E.M."/>
            <person name="Carmona M.J."/>
            <person name="Serra M."/>
            <person name="Gomez A."/>
        </authorList>
    </citation>
    <scope>NUCLEOTIDE SEQUENCE [LARGE SCALE GENOMIC DNA]</scope>
    <source>
        <strain evidence="2">HYR1</strain>
    </source>
</reference>
<dbReference type="EMBL" id="REGN01011159">
    <property type="protein sequence ID" value="RMZ97812.1"/>
    <property type="molecule type" value="Genomic_DNA"/>
</dbReference>
<sequence length="69" mass="8418">MNFLGLSNKKNAFQIHLHITQVNQSFSLTIFLYFFPNIFNFLRKITVFYFKPRQFQITSFQFHKIFFAT</sequence>
<keyword evidence="1" id="KW-1133">Transmembrane helix</keyword>
<gene>
    <name evidence="2" type="ORF">BpHYR1_029755</name>
</gene>
<name>A0A3M7PFJ0_BRAPC</name>
<evidence type="ECO:0000313" key="2">
    <source>
        <dbReference type="EMBL" id="RMZ97812.1"/>
    </source>
</evidence>
<evidence type="ECO:0000256" key="1">
    <source>
        <dbReference type="SAM" id="Phobius"/>
    </source>
</evidence>
<feature type="transmembrane region" description="Helical" evidence="1">
    <location>
        <begin position="30"/>
        <end position="50"/>
    </location>
</feature>
<keyword evidence="3" id="KW-1185">Reference proteome</keyword>